<name>A0ACC2A9A8_DIPCM</name>
<accession>A0ACC2A9A8</accession>
<sequence length="282" mass="31592">MTLYKVRGLLIYSFYELDTVAVNALRNPILNPSQVEILTVGPVHSPANFAHPASEAAERRNVVSQEEEQCLQWLDSHSSSSVLYVSLGTIFLPSLTQIHELALGLEASEQSFLWILRPPIGKLSPSEEFDVSAILPEGFLSRIQNKGLIIPNWAPQKMILSHPSTGAFLTHCGWNSTLESICMGVPTVAFPQFADQRMNCMLLVNQLKVGVELHRRADDLVERGEVERVTRLMLTRKEGIEMRSRAKQWSTAAFKAMEKDGSSDRNLESFVLKMKKLSSKNL</sequence>
<dbReference type="Proteomes" id="UP001162992">
    <property type="component" value="Chromosome 23"/>
</dbReference>
<protein>
    <submittedName>
        <fullName evidence="1">Uncharacterized protein</fullName>
    </submittedName>
</protein>
<comment type="caution">
    <text evidence="1">The sequence shown here is derived from an EMBL/GenBank/DDBJ whole genome shotgun (WGS) entry which is preliminary data.</text>
</comment>
<keyword evidence="2" id="KW-1185">Reference proteome</keyword>
<proteinExistence type="predicted"/>
<reference evidence="2" key="1">
    <citation type="journal article" date="2024" name="Proc. Natl. Acad. Sci. U.S.A.">
        <title>Extraordinary preservation of gene collinearity over three hundred million years revealed in homosporous lycophytes.</title>
        <authorList>
            <person name="Li C."/>
            <person name="Wickell D."/>
            <person name="Kuo L.Y."/>
            <person name="Chen X."/>
            <person name="Nie B."/>
            <person name="Liao X."/>
            <person name="Peng D."/>
            <person name="Ji J."/>
            <person name="Jenkins J."/>
            <person name="Williams M."/>
            <person name="Shu S."/>
            <person name="Plott C."/>
            <person name="Barry K."/>
            <person name="Rajasekar S."/>
            <person name="Grimwood J."/>
            <person name="Han X."/>
            <person name="Sun S."/>
            <person name="Hou Z."/>
            <person name="He W."/>
            <person name="Dai G."/>
            <person name="Sun C."/>
            <person name="Schmutz J."/>
            <person name="Leebens-Mack J.H."/>
            <person name="Li F.W."/>
            <person name="Wang L."/>
        </authorList>
    </citation>
    <scope>NUCLEOTIDE SEQUENCE [LARGE SCALE GENOMIC DNA]</scope>
    <source>
        <strain evidence="2">cv. PW_Plant_1</strain>
    </source>
</reference>
<dbReference type="EMBL" id="CM055114">
    <property type="protein sequence ID" value="KAJ7514102.1"/>
    <property type="molecule type" value="Genomic_DNA"/>
</dbReference>
<gene>
    <name evidence="1" type="ORF">O6H91_23G027700</name>
</gene>
<evidence type="ECO:0000313" key="2">
    <source>
        <dbReference type="Proteomes" id="UP001162992"/>
    </source>
</evidence>
<organism evidence="1 2">
    <name type="scientific">Diphasiastrum complanatum</name>
    <name type="common">Issler's clubmoss</name>
    <name type="synonym">Lycopodium complanatum</name>
    <dbReference type="NCBI Taxonomy" id="34168"/>
    <lineage>
        <taxon>Eukaryota</taxon>
        <taxon>Viridiplantae</taxon>
        <taxon>Streptophyta</taxon>
        <taxon>Embryophyta</taxon>
        <taxon>Tracheophyta</taxon>
        <taxon>Lycopodiopsida</taxon>
        <taxon>Lycopodiales</taxon>
        <taxon>Lycopodiaceae</taxon>
        <taxon>Lycopodioideae</taxon>
        <taxon>Diphasiastrum</taxon>
    </lineage>
</organism>
<evidence type="ECO:0000313" key="1">
    <source>
        <dbReference type="EMBL" id="KAJ7514102.1"/>
    </source>
</evidence>